<feature type="domain" description="HPt" evidence="2">
    <location>
        <begin position="35"/>
        <end position="89"/>
    </location>
</feature>
<keyword evidence="4" id="KW-1185">Reference proteome</keyword>
<sequence length="89" mass="9767">MGRLAPVAWVWTGPGRHVQLERPVGTRHPAWKPLYEEAHFEAEQVALRELSETVEALESISASDDLSAAELQRAVLTMKGALAALGVHR</sequence>
<reference evidence="3 4" key="1">
    <citation type="submission" date="2021-02" db="EMBL/GenBank/DDBJ databases">
        <title>Niveibacterium changnyeongensis HC41.</title>
        <authorList>
            <person name="Kang M."/>
        </authorList>
    </citation>
    <scope>NUCLEOTIDE SEQUENCE [LARGE SCALE GENOMIC DNA]</scope>
    <source>
        <strain evidence="3 4">HC41</strain>
    </source>
</reference>
<dbReference type="Proteomes" id="UP000663570">
    <property type="component" value="Chromosome"/>
</dbReference>
<proteinExistence type="predicted"/>
<dbReference type="PROSITE" id="PS50894">
    <property type="entry name" value="HPT"/>
    <property type="match status" value="1"/>
</dbReference>
<evidence type="ECO:0000259" key="2">
    <source>
        <dbReference type="PROSITE" id="PS50894"/>
    </source>
</evidence>
<comment type="caution">
    <text evidence="1">Lacks conserved residue(s) required for the propagation of feature annotation.</text>
</comment>
<evidence type="ECO:0000313" key="3">
    <source>
        <dbReference type="EMBL" id="QSI75206.1"/>
    </source>
</evidence>
<evidence type="ECO:0000256" key="1">
    <source>
        <dbReference type="PROSITE-ProRule" id="PRU00110"/>
    </source>
</evidence>
<dbReference type="InterPro" id="IPR008207">
    <property type="entry name" value="Sig_transdc_His_kin_Hpt_dom"/>
</dbReference>
<dbReference type="RefSeq" id="WP_172202875.1">
    <property type="nucleotide sequence ID" value="NZ_CP071060.1"/>
</dbReference>
<dbReference type="EMBL" id="CP071060">
    <property type="protein sequence ID" value="QSI75206.1"/>
    <property type="molecule type" value="Genomic_DNA"/>
</dbReference>
<gene>
    <name evidence="3" type="ORF">JY500_11785</name>
</gene>
<accession>A0ABX7M1B6</accession>
<evidence type="ECO:0000313" key="4">
    <source>
        <dbReference type="Proteomes" id="UP000663570"/>
    </source>
</evidence>
<name>A0ABX7M1B6_9RHOO</name>
<protein>
    <recommendedName>
        <fullName evidence="2">HPt domain-containing protein</fullName>
    </recommendedName>
</protein>
<organism evidence="3 4">
    <name type="scientific">Niveibacterium microcysteis</name>
    <dbReference type="NCBI Taxonomy" id="2811415"/>
    <lineage>
        <taxon>Bacteria</taxon>
        <taxon>Pseudomonadati</taxon>
        <taxon>Pseudomonadota</taxon>
        <taxon>Betaproteobacteria</taxon>
        <taxon>Rhodocyclales</taxon>
        <taxon>Rhodocyclaceae</taxon>
        <taxon>Niveibacterium</taxon>
    </lineage>
</organism>